<evidence type="ECO:0000256" key="3">
    <source>
        <dbReference type="ARBA" id="ARBA00022989"/>
    </source>
</evidence>
<sequence>MAGLHGFVRTCLIILVSVIPLWLCQVYAKFNPLKSIFFFGLSLITIGFPVGIPVVRMPTVVVPVAIQTLALTLLFCSIGIITHKDLSNWGSILSIGLLGLLISTFLNRQFLHLSLITGLLSYATMLIFLGYLIFDANIAMNSYTEAKKLGGLFLISILLANSLSILQDIIVLFFELLGSGDSDSDDDSGGFDSFW</sequence>
<keyword evidence="3 5" id="KW-1133">Transmembrane helix</keyword>
<organism evidence="6 7">
    <name type="scientific">Latilactobacillus fuchuensis</name>
    <dbReference type="NCBI Taxonomy" id="164393"/>
    <lineage>
        <taxon>Bacteria</taxon>
        <taxon>Bacillati</taxon>
        <taxon>Bacillota</taxon>
        <taxon>Bacilli</taxon>
        <taxon>Lactobacillales</taxon>
        <taxon>Lactobacillaceae</taxon>
        <taxon>Latilactobacillus</taxon>
    </lineage>
</organism>
<evidence type="ECO:0008006" key="8">
    <source>
        <dbReference type="Google" id="ProtNLM"/>
    </source>
</evidence>
<name>A0A2N9DXU3_9LACO</name>
<feature type="transmembrane region" description="Helical" evidence="5">
    <location>
        <begin position="36"/>
        <end position="55"/>
    </location>
</feature>
<keyword evidence="7" id="KW-1185">Reference proteome</keyword>
<keyword evidence="4 5" id="KW-0472">Membrane</keyword>
<evidence type="ECO:0000256" key="2">
    <source>
        <dbReference type="ARBA" id="ARBA00022692"/>
    </source>
</evidence>
<comment type="caution">
    <text evidence="6">The sequence shown here is derived from an EMBL/GenBank/DDBJ whole genome shotgun (WGS) entry which is preliminary data.</text>
</comment>
<evidence type="ECO:0000256" key="4">
    <source>
        <dbReference type="ARBA" id="ARBA00023136"/>
    </source>
</evidence>
<dbReference type="Pfam" id="PF01027">
    <property type="entry name" value="Bax1-I"/>
    <property type="match status" value="1"/>
</dbReference>
<dbReference type="InterPro" id="IPR006214">
    <property type="entry name" value="Bax_inhibitor_1-related"/>
</dbReference>
<evidence type="ECO:0000256" key="5">
    <source>
        <dbReference type="SAM" id="Phobius"/>
    </source>
</evidence>
<comment type="subcellular location">
    <subcellularLocation>
        <location evidence="1">Membrane</location>
        <topology evidence="1">Multi-pass membrane protein</topology>
    </subcellularLocation>
</comment>
<dbReference type="Proteomes" id="UP000238739">
    <property type="component" value="Unassembled WGS sequence"/>
</dbReference>
<dbReference type="AlphaFoldDB" id="A0A2N9DXU3"/>
<feature type="transmembrane region" description="Helical" evidence="5">
    <location>
        <begin position="61"/>
        <end position="82"/>
    </location>
</feature>
<reference evidence="6" key="1">
    <citation type="submission" date="2018-01" db="EMBL/GenBank/DDBJ databases">
        <authorList>
            <person name="Chaillou S."/>
        </authorList>
    </citation>
    <scope>NUCLEOTIDE SEQUENCE [LARGE SCALE GENOMIC DNA]</scope>
    <source>
        <strain evidence="6">MFPC41A2801</strain>
    </source>
</reference>
<keyword evidence="2 5" id="KW-0812">Transmembrane</keyword>
<feature type="transmembrane region" description="Helical" evidence="5">
    <location>
        <begin position="152"/>
        <end position="174"/>
    </location>
</feature>
<evidence type="ECO:0000313" key="7">
    <source>
        <dbReference type="Proteomes" id="UP000238739"/>
    </source>
</evidence>
<dbReference type="RefSeq" id="WP_106483537.1">
    <property type="nucleotide sequence ID" value="NZ_LT984417.1"/>
</dbReference>
<feature type="transmembrane region" description="Helical" evidence="5">
    <location>
        <begin position="6"/>
        <end position="24"/>
    </location>
</feature>
<evidence type="ECO:0000313" key="6">
    <source>
        <dbReference type="EMBL" id="SPC39637.1"/>
    </source>
</evidence>
<feature type="transmembrane region" description="Helical" evidence="5">
    <location>
        <begin position="119"/>
        <end position="140"/>
    </location>
</feature>
<feature type="transmembrane region" description="Helical" evidence="5">
    <location>
        <begin position="89"/>
        <end position="107"/>
    </location>
</feature>
<proteinExistence type="predicted"/>
<gene>
    <name evidence="6" type="ORF">LFUMFP_460017</name>
</gene>
<dbReference type="EMBL" id="OGVC01000041">
    <property type="protein sequence ID" value="SPC39637.1"/>
    <property type="molecule type" value="Genomic_DNA"/>
</dbReference>
<dbReference type="GO" id="GO:0016020">
    <property type="term" value="C:membrane"/>
    <property type="evidence" value="ECO:0007669"/>
    <property type="project" value="UniProtKB-SubCell"/>
</dbReference>
<accession>A0A2N9DXU3</accession>
<evidence type="ECO:0000256" key="1">
    <source>
        <dbReference type="ARBA" id="ARBA00004141"/>
    </source>
</evidence>
<protein>
    <recommendedName>
        <fullName evidence="8">Integral membrane protein</fullName>
    </recommendedName>
</protein>